<evidence type="ECO:0000313" key="1">
    <source>
        <dbReference type="EMBL" id="AOO92631.1"/>
    </source>
</evidence>
<sequence>MTFGFGGGYDFRNVDGDPGERFLARLLARKPSEDEDAEAQVRWGKASPFVQQLKGEKILPTIQIVNWPDFPGNDKDDEEEPVIDWQELARTTSDVRVENPDDSDQYVIVQRVETITFQTPEGKRIRLNFRNEEAS</sequence>
<reference evidence="1" key="1">
    <citation type="journal article" date="2015" name="BMC Genomics">
        <title>Transcriptome profiling of a Rhizobium leguminosarum bv. trifolii rosR mutant reveals the role of the transcriptional regulator RosR in motility, synthesis of cell-surface components, and other cellular processes.</title>
        <authorList>
            <person name="Rachwal K."/>
            <person name="Matczynska E."/>
            <person name="Janczarek M."/>
        </authorList>
    </citation>
    <scope>NUCLEOTIDE SEQUENCE</scope>
    <source>
        <strain evidence="1">Rt24.2</strain>
    </source>
</reference>
<name>A0A1B8R6K4_RHILT</name>
<accession>A0A1B8R6K4</accession>
<dbReference type="AlphaFoldDB" id="A0A1B8R6K4"/>
<protein>
    <submittedName>
        <fullName evidence="1">Uncharacterized protein</fullName>
    </submittedName>
</protein>
<organism evidence="1">
    <name type="scientific">Rhizobium leguminosarum bv. trifolii</name>
    <dbReference type="NCBI Taxonomy" id="386"/>
    <lineage>
        <taxon>Bacteria</taxon>
        <taxon>Pseudomonadati</taxon>
        <taxon>Pseudomonadota</taxon>
        <taxon>Alphaproteobacteria</taxon>
        <taxon>Hyphomicrobiales</taxon>
        <taxon>Rhizobiaceae</taxon>
        <taxon>Rhizobium/Agrobacterium group</taxon>
        <taxon>Rhizobium</taxon>
    </lineage>
</organism>
<reference evidence="1" key="2">
    <citation type="journal article" date="2016" name="Front. Microbiol.">
        <title>The Regulatory Protein RosR Affects Rhizobium leguminosarum bv. trifolii Protein Profiles, Cell Surface Properties, and Symbiosis with Clover.</title>
        <authorList>
            <person name="Rachwal K."/>
            <person name="Boguszewska A."/>
            <person name="Kopcinska J."/>
            <person name="Karas M."/>
            <person name="Tchorzewski M."/>
            <person name="Janczarek M."/>
        </authorList>
    </citation>
    <scope>NUCLEOTIDE SEQUENCE</scope>
    <source>
        <strain evidence="1">Rt24.2</strain>
    </source>
</reference>
<proteinExistence type="predicted"/>
<dbReference type="EMBL" id="KX490267">
    <property type="protein sequence ID" value="AOO92631.1"/>
    <property type="molecule type" value="Genomic_DNA"/>
</dbReference>
<dbReference type="RefSeq" id="WP_065277394.1">
    <property type="nucleotide sequence ID" value="NZ_MAMO01000149.1"/>
</dbReference>